<dbReference type="EMBL" id="GEEE01021443">
    <property type="protein sequence ID" value="JAP41782.1"/>
    <property type="molecule type" value="Transcribed_RNA"/>
</dbReference>
<dbReference type="AlphaFoldDB" id="A0A0X3P1D8"/>
<protein>
    <submittedName>
        <fullName evidence="1">Uncharacterized protein</fullName>
    </submittedName>
</protein>
<proteinExistence type="predicted"/>
<gene>
    <name evidence="1" type="ORF">TR136944</name>
</gene>
<evidence type="ECO:0000313" key="1">
    <source>
        <dbReference type="EMBL" id="JAP41782.1"/>
    </source>
</evidence>
<organism evidence="1">
    <name type="scientific">Schistocephalus solidus</name>
    <name type="common">Tapeworm</name>
    <dbReference type="NCBI Taxonomy" id="70667"/>
    <lineage>
        <taxon>Eukaryota</taxon>
        <taxon>Metazoa</taxon>
        <taxon>Spiralia</taxon>
        <taxon>Lophotrochozoa</taxon>
        <taxon>Platyhelminthes</taxon>
        <taxon>Cestoda</taxon>
        <taxon>Eucestoda</taxon>
        <taxon>Diphyllobothriidea</taxon>
        <taxon>Diphyllobothriidae</taxon>
        <taxon>Schistocephalus</taxon>
    </lineage>
</organism>
<sequence length="156" mass="17901">MLMKFLIQTLFLKRPNTQAVNIHIYWTYLFMCSNLKLHAVNAPVFFTDQNFGYSPASLLPSGIANCYQPKRFYSGLRFDWYSRLVPALKRGKISGSSRCCKLCQRCRKQMCPTTNLKKASYQQLIFKFLTAQQIREVYAGAFAGARITSCLDVSLI</sequence>
<accession>A0A0X3P1D8</accession>
<reference evidence="1" key="1">
    <citation type="submission" date="2016-01" db="EMBL/GenBank/DDBJ databases">
        <title>Reference transcriptome for the parasite Schistocephalus solidus: insights into the molecular evolution of parasitism.</title>
        <authorList>
            <person name="Hebert F.O."/>
            <person name="Grambauer S."/>
            <person name="Barber I."/>
            <person name="Landry C.R."/>
            <person name="Aubin-Horth N."/>
        </authorList>
    </citation>
    <scope>NUCLEOTIDE SEQUENCE</scope>
</reference>
<name>A0A0X3P1D8_SCHSO</name>
<dbReference type="EMBL" id="GEEE01006028">
    <property type="protein sequence ID" value="JAP57197.1"/>
    <property type="molecule type" value="Transcribed_RNA"/>
</dbReference>